<dbReference type="PANTHER" id="PTHR24198:SF165">
    <property type="entry name" value="ANKYRIN REPEAT-CONTAINING PROTEIN-RELATED"/>
    <property type="match status" value="1"/>
</dbReference>
<feature type="repeat" description="ANK" evidence="3">
    <location>
        <begin position="161"/>
        <end position="193"/>
    </location>
</feature>
<evidence type="ECO:0000313" key="4">
    <source>
        <dbReference type="EMBL" id="CRZ06863.1"/>
    </source>
</evidence>
<evidence type="ECO:0000256" key="3">
    <source>
        <dbReference type="PROSITE-ProRule" id="PRU00023"/>
    </source>
</evidence>
<reference evidence="4" key="1">
    <citation type="submission" date="2015-04" db="EMBL/GenBank/DDBJ databases">
        <title>The genome sequence of the plant pathogenic Rhizarian Plasmodiophora brassicae reveals insights in its biotrophic life cycle and the origin of chitin synthesis.</title>
        <authorList>
            <person name="Schwelm A."/>
            <person name="Fogelqvist J."/>
            <person name="Knaust A."/>
            <person name="Julke S."/>
            <person name="Lilja T."/>
            <person name="Dhandapani V."/>
            <person name="Bonilla-Rosso G."/>
            <person name="Karlsson M."/>
            <person name="Shevchenko A."/>
            <person name="Choi S.R."/>
            <person name="Kim H.G."/>
            <person name="Park J.Y."/>
            <person name="Lim Y.P."/>
            <person name="Ludwig-Muller J."/>
            <person name="Dixelius C."/>
        </authorList>
    </citation>
    <scope>NUCLEOTIDE SEQUENCE</scope>
    <source>
        <tissue evidence="4">Potato root galls</tissue>
    </source>
</reference>
<dbReference type="Gene3D" id="1.25.40.20">
    <property type="entry name" value="Ankyrin repeat-containing domain"/>
    <property type="match status" value="2"/>
</dbReference>
<keyword evidence="1" id="KW-0677">Repeat</keyword>
<dbReference type="AlphaFoldDB" id="A0A0H5QY08"/>
<dbReference type="Pfam" id="PF13857">
    <property type="entry name" value="Ank_5"/>
    <property type="match status" value="1"/>
</dbReference>
<name>A0A0H5QY08_9EUKA</name>
<accession>A0A0H5QY08</accession>
<dbReference type="PANTHER" id="PTHR24198">
    <property type="entry name" value="ANKYRIN REPEAT AND PROTEIN KINASE DOMAIN-CONTAINING PROTEIN"/>
    <property type="match status" value="1"/>
</dbReference>
<sequence length="220" mass="23786">GANPMITDDYGNTALHFATKQDWCTPQDIIDIIKVSKPQANQHLCQNGVTQPLGASLITQLSVDGLNGGVISVKSTGTSEIINLKGGMGRTALAVAVIFNRVVIAQTLLENGADPTIPDNTKRIPFQWAMYDQLTSESIQAMIQSILTMIQNINVNHKYSDGSTLLHCAVKCRRNGLVKGVLDRGADCTIEDNDGNTALDLAKQMKPSSDVKKIIKLLQQ</sequence>
<dbReference type="SMART" id="SM00248">
    <property type="entry name" value="ANK"/>
    <property type="match status" value="2"/>
</dbReference>
<dbReference type="SUPFAM" id="SSF48403">
    <property type="entry name" value="Ankyrin repeat"/>
    <property type="match status" value="1"/>
</dbReference>
<proteinExistence type="predicted"/>
<dbReference type="PROSITE" id="PS50297">
    <property type="entry name" value="ANK_REP_REGION"/>
    <property type="match status" value="2"/>
</dbReference>
<evidence type="ECO:0000256" key="2">
    <source>
        <dbReference type="ARBA" id="ARBA00023043"/>
    </source>
</evidence>
<protein>
    <submittedName>
        <fullName evidence="4">Uncharacterized protein</fullName>
    </submittedName>
</protein>
<dbReference type="PROSITE" id="PS50088">
    <property type="entry name" value="ANK_REPEAT"/>
    <property type="match status" value="2"/>
</dbReference>
<dbReference type="InterPro" id="IPR002110">
    <property type="entry name" value="Ankyrin_rpt"/>
</dbReference>
<feature type="repeat" description="ANK" evidence="3">
    <location>
        <begin position="88"/>
        <end position="120"/>
    </location>
</feature>
<organism evidence="4">
    <name type="scientific">Spongospora subterranea</name>
    <dbReference type="NCBI Taxonomy" id="70186"/>
    <lineage>
        <taxon>Eukaryota</taxon>
        <taxon>Sar</taxon>
        <taxon>Rhizaria</taxon>
        <taxon>Endomyxa</taxon>
        <taxon>Phytomyxea</taxon>
        <taxon>Plasmodiophorida</taxon>
        <taxon>Plasmodiophoridae</taxon>
        <taxon>Spongospora</taxon>
    </lineage>
</organism>
<evidence type="ECO:0000256" key="1">
    <source>
        <dbReference type="ARBA" id="ARBA00022737"/>
    </source>
</evidence>
<keyword evidence="2 3" id="KW-0040">ANK repeat</keyword>
<dbReference type="Pfam" id="PF00023">
    <property type="entry name" value="Ank"/>
    <property type="match status" value="1"/>
</dbReference>
<dbReference type="InterPro" id="IPR036770">
    <property type="entry name" value="Ankyrin_rpt-contain_sf"/>
</dbReference>
<dbReference type="EMBL" id="HACM01006421">
    <property type="protein sequence ID" value="CRZ06863.1"/>
    <property type="molecule type" value="Transcribed_RNA"/>
</dbReference>
<feature type="non-terminal residue" evidence="4">
    <location>
        <position position="1"/>
    </location>
</feature>